<proteinExistence type="predicted"/>
<dbReference type="SUPFAM" id="SSF46689">
    <property type="entry name" value="Homeodomain-like"/>
    <property type="match status" value="1"/>
</dbReference>
<sequence length="490" mass="55438">MEGGSADSLSRNFMEGGSEDSLSRILGNNPQLLHPGPPLSAIDRFLWGHNTFSYQQNFNPLENQPALNGISHFPSNEVNQFHNFSSNGTTSNYTTGKPSFIEGLQHEKQTSGENLSVNVIPAPVNPDRKEKRENSYSSGYQIKGQWTDEEDRRLISLVHQFGLRKWAVIAEEMVGRAGKQCRERWNNHLRPHIKKDVWTEDEERRLIQAHERLGNRWAEIAKYIPGRTENSIKNHWNATKRRQISRRNIKKLKGDGRQSTLLQDYIIKMYFSNGSTSTNSNSGTNTTAANLSNAGTPLSDDDDSTPFFSFESCNDEMDFMKTLFENNQSIDSIPVDHCQPMNPTEGTSKNTYSFNSDENYNHPTIFFTSPEILQTTDSQLPAVEYVENDLFHSAPNPMGNKFFPSDNSDLIMEFNSNFRSVETEASQIYPDELYFSYQWDGGNAGNVNSTTNLPTIDQGTTFGSTMETDLMDMVSSSQLPPQLSPYNGFF</sequence>
<dbReference type="EMBL" id="CACTIH010000095">
    <property type="protein sequence ID" value="CAA2953619.1"/>
    <property type="molecule type" value="Genomic_DNA"/>
</dbReference>
<dbReference type="PANTHER" id="PTHR45614">
    <property type="entry name" value="MYB PROTEIN-RELATED"/>
    <property type="match status" value="1"/>
</dbReference>
<evidence type="ECO:0000259" key="8">
    <source>
        <dbReference type="PROSITE" id="PS51294"/>
    </source>
</evidence>
<feature type="compositionally biased region" description="Low complexity" evidence="5">
    <location>
        <begin position="276"/>
        <end position="296"/>
    </location>
</feature>
<dbReference type="AlphaFoldDB" id="A0A8S0PK77"/>
<dbReference type="SMART" id="SM00717">
    <property type="entry name" value="SANT"/>
    <property type="match status" value="2"/>
</dbReference>
<dbReference type="PANTHER" id="PTHR45614:SF218">
    <property type="entry name" value="TRANSCRIPTION FACTOR MYB119-RELATED"/>
    <property type="match status" value="1"/>
</dbReference>
<dbReference type="PROSITE" id="PS50090">
    <property type="entry name" value="MYB_LIKE"/>
    <property type="match status" value="2"/>
</dbReference>
<evidence type="ECO:0000256" key="5">
    <source>
        <dbReference type="SAM" id="MobiDB-lite"/>
    </source>
</evidence>
<dbReference type="CDD" id="cd00167">
    <property type="entry name" value="SANT"/>
    <property type="match status" value="2"/>
</dbReference>
<dbReference type="Gramene" id="OE9A028526T1">
    <property type="protein sequence ID" value="OE9A028526C1"/>
    <property type="gene ID" value="OE9A028526"/>
</dbReference>
<feature type="region of interest" description="Disordered" evidence="5">
    <location>
        <begin position="117"/>
        <end position="137"/>
    </location>
</feature>
<dbReference type="Proteomes" id="UP000594638">
    <property type="component" value="Unassembled WGS sequence"/>
</dbReference>
<dbReference type="InterPro" id="IPR009057">
    <property type="entry name" value="Homeodomain-like_sf"/>
</dbReference>
<dbReference type="FunFam" id="1.10.10.60:FF:000010">
    <property type="entry name" value="Transcriptional activator Myb isoform A"/>
    <property type="match status" value="1"/>
</dbReference>
<evidence type="ECO:0000256" key="3">
    <source>
        <dbReference type="ARBA" id="ARBA00023125"/>
    </source>
</evidence>
<evidence type="ECO:0000256" key="4">
    <source>
        <dbReference type="ARBA" id="ARBA00023242"/>
    </source>
</evidence>
<dbReference type="Pfam" id="PF13921">
    <property type="entry name" value="Myb_DNA-bind_6"/>
    <property type="match status" value="1"/>
</dbReference>
<keyword evidence="3" id="KW-0238">DNA-binding</keyword>
<dbReference type="GO" id="GO:0000978">
    <property type="term" value="F:RNA polymerase II cis-regulatory region sequence-specific DNA binding"/>
    <property type="evidence" value="ECO:0007669"/>
    <property type="project" value="TreeGrafter"/>
</dbReference>
<feature type="domain" description="Myb-like" evidence="6">
    <location>
        <begin position="190"/>
        <end position="240"/>
    </location>
</feature>
<dbReference type="PROSITE" id="PS51293">
    <property type="entry name" value="SANT"/>
    <property type="match status" value="1"/>
</dbReference>
<dbReference type="InterPro" id="IPR050560">
    <property type="entry name" value="MYB_TF"/>
</dbReference>
<name>A0A8S0PK77_OLEEU</name>
<evidence type="ECO:0000313" key="9">
    <source>
        <dbReference type="EMBL" id="CAA2953619.1"/>
    </source>
</evidence>
<feature type="region of interest" description="Disordered" evidence="5">
    <location>
        <begin position="276"/>
        <end position="304"/>
    </location>
</feature>
<feature type="domain" description="Myb-like" evidence="6">
    <location>
        <begin position="143"/>
        <end position="189"/>
    </location>
</feature>
<evidence type="ECO:0000259" key="7">
    <source>
        <dbReference type="PROSITE" id="PS51293"/>
    </source>
</evidence>
<dbReference type="Gene3D" id="1.10.10.60">
    <property type="entry name" value="Homeodomain-like"/>
    <property type="match status" value="2"/>
</dbReference>
<evidence type="ECO:0000313" key="10">
    <source>
        <dbReference type="Proteomes" id="UP000594638"/>
    </source>
</evidence>
<dbReference type="OrthoDB" id="2143914at2759"/>
<feature type="region of interest" description="Disordered" evidence="5">
    <location>
        <begin position="1"/>
        <end position="29"/>
    </location>
</feature>
<accession>A0A8S0PK77</accession>
<evidence type="ECO:0000256" key="1">
    <source>
        <dbReference type="ARBA" id="ARBA00004123"/>
    </source>
</evidence>
<feature type="domain" description="HTH myb-type" evidence="8">
    <location>
        <begin position="143"/>
        <end position="189"/>
    </location>
</feature>
<dbReference type="InterPro" id="IPR001005">
    <property type="entry name" value="SANT/Myb"/>
</dbReference>
<organism evidence="9 10">
    <name type="scientific">Olea europaea subsp. europaea</name>
    <dbReference type="NCBI Taxonomy" id="158383"/>
    <lineage>
        <taxon>Eukaryota</taxon>
        <taxon>Viridiplantae</taxon>
        <taxon>Streptophyta</taxon>
        <taxon>Embryophyta</taxon>
        <taxon>Tracheophyta</taxon>
        <taxon>Spermatophyta</taxon>
        <taxon>Magnoliopsida</taxon>
        <taxon>eudicotyledons</taxon>
        <taxon>Gunneridae</taxon>
        <taxon>Pentapetalae</taxon>
        <taxon>asterids</taxon>
        <taxon>lamiids</taxon>
        <taxon>Lamiales</taxon>
        <taxon>Oleaceae</taxon>
        <taxon>Oleeae</taxon>
        <taxon>Olea</taxon>
    </lineage>
</organism>
<dbReference type="GO" id="GO:0005634">
    <property type="term" value="C:nucleus"/>
    <property type="evidence" value="ECO:0007669"/>
    <property type="project" value="UniProtKB-SubCell"/>
</dbReference>
<evidence type="ECO:0000256" key="2">
    <source>
        <dbReference type="ARBA" id="ARBA00022737"/>
    </source>
</evidence>
<dbReference type="InterPro" id="IPR017884">
    <property type="entry name" value="SANT_dom"/>
</dbReference>
<keyword evidence="10" id="KW-1185">Reference proteome</keyword>
<reference evidence="9 10" key="1">
    <citation type="submission" date="2019-12" db="EMBL/GenBank/DDBJ databases">
        <authorList>
            <person name="Alioto T."/>
            <person name="Alioto T."/>
            <person name="Gomez Garrido J."/>
        </authorList>
    </citation>
    <scope>NUCLEOTIDE SEQUENCE [LARGE SCALE GENOMIC DNA]</scope>
</reference>
<evidence type="ECO:0000259" key="6">
    <source>
        <dbReference type="PROSITE" id="PS50090"/>
    </source>
</evidence>
<feature type="domain" description="SANT" evidence="7">
    <location>
        <begin position="193"/>
        <end position="244"/>
    </location>
</feature>
<dbReference type="PROSITE" id="PS51294">
    <property type="entry name" value="HTH_MYB"/>
    <property type="match status" value="2"/>
</dbReference>
<keyword evidence="2" id="KW-0677">Repeat</keyword>
<dbReference type="InterPro" id="IPR017930">
    <property type="entry name" value="Myb_dom"/>
</dbReference>
<dbReference type="GO" id="GO:0000981">
    <property type="term" value="F:DNA-binding transcription factor activity, RNA polymerase II-specific"/>
    <property type="evidence" value="ECO:0007669"/>
    <property type="project" value="TreeGrafter"/>
</dbReference>
<protein>
    <submittedName>
        <fullName evidence="9">Transcription factor MYB64-like</fullName>
    </submittedName>
</protein>
<comment type="caution">
    <text evidence="9">The sequence shown here is derived from an EMBL/GenBank/DDBJ whole genome shotgun (WGS) entry which is preliminary data.</text>
</comment>
<keyword evidence="4" id="KW-0539">Nucleus</keyword>
<gene>
    <name evidence="9" type="ORF">OLEA9_A028526</name>
</gene>
<comment type="subcellular location">
    <subcellularLocation>
        <location evidence="1">Nucleus</location>
    </subcellularLocation>
</comment>
<feature type="domain" description="HTH myb-type" evidence="8">
    <location>
        <begin position="190"/>
        <end position="244"/>
    </location>
</feature>